<organism evidence="1 2">
    <name type="scientific">Lentilactobacillus fungorum</name>
    <dbReference type="NCBI Taxonomy" id="2201250"/>
    <lineage>
        <taxon>Bacteria</taxon>
        <taxon>Bacillati</taxon>
        <taxon>Bacillota</taxon>
        <taxon>Bacilli</taxon>
        <taxon>Lactobacillales</taxon>
        <taxon>Lactobacillaceae</taxon>
        <taxon>Lentilactobacillus</taxon>
    </lineage>
</organism>
<dbReference type="PROSITE" id="PS00658">
    <property type="entry name" value="FORK_HEAD_2"/>
    <property type="match status" value="1"/>
</dbReference>
<keyword evidence="2" id="KW-1185">Reference proteome</keyword>
<reference evidence="1 2" key="1">
    <citation type="journal article" date="2021" name="Int. J. Syst. Evol. Microbiol.">
        <title>Lentilactobacillus fungorum sp. nov., isolated from spent mushroom substrates.</title>
        <authorList>
            <person name="Tohno M."/>
            <person name="Tanizawa Y."/>
            <person name="Kojima Y."/>
            <person name="Sakamoto M."/>
            <person name="Ohkuma M."/>
            <person name="Kobayashi H."/>
        </authorList>
    </citation>
    <scope>NUCLEOTIDE SEQUENCE [LARGE SCALE GENOMIC DNA]</scope>
    <source>
        <strain evidence="1 2">YK48G</strain>
    </source>
</reference>
<proteinExistence type="predicted"/>
<dbReference type="Proteomes" id="UP000604765">
    <property type="component" value="Unassembled WGS sequence"/>
</dbReference>
<dbReference type="InterPro" id="IPR030456">
    <property type="entry name" value="TF_fork_head_CS_2"/>
</dbReference>
<sequence length="269" mass="30054">MLPLHLSNKDHGIVSTVFQHSFNIKFPNLLCHVGNISESLSATGITIDDEYMESLLKDVDVGDRVLYTKEQFFIYTNMAIKIISLSDLVEIDLQLPKITFDRISLEQIIDVFKVINFAEDWGLGNQYTPQKVVDMIRLSQSTAEQTKTLNFLYGRGRGLTPSGDDIMVGNLSILTAARYPQLTTWQNSVRHRLQLGGTTDVSESYINATLEGYTSKKMVAFLKVLQVGEIAQLQPAMLAIQDFGHTSGTDTLLGMYAAFTILQNLHSNL</sequence>
<evidence type="ECO:0008006" key="3">
    <source>
        <dbReference type="Google" id="ProtNLM"/>
    </source>
</evidence>
<accession>A0ABQ3VYR8</accession>
<dbReference type="InterPro" id="IPR021530">
    <property type="entry name" value="AllH-like"/>
</dbReference>
<dbReference type="Pfam" id="PF11392">
    <property type="entry name" value="AllH"/>
    <property type="match status" value="1"/>
</dbReference>
<name>A0ABQ3VYR8_9LACO</name>
<protein>
    <recommendedName>
        <fullName evidence="3">DUF2877 domain-containing protein</fullName>
    </recommendedName>
</protein>
<gene>
    <name evidence="1" type="ORF">YK48G_14720</name>
</gene>
<dbReference type="EMBL" id="BNJR01000012">
    <property type="protein sequence ID" value="GHP14047.1"/>
    <property type="molecule type" value="Genomic_DNA"/>
</dbReference>
<comment type="caution">
    <text evidence="1">The sequence shown here is derived from an EMBL/GenBank/DDBJ whole genome shotgun (WGS) entry which is preliminary data.</text>
</comment>
<evidence type="ECO:0000313" key="2">
    <source>
        <dbReference type="Proteomes" id="UP000604765"/>
    </source>
</evidence>
<evidence type="ECO:0000313" key="1">
    <source>
        <dbReference type="EMBL" id="GHP14047.1"/>
    </source>
</evidence>